<protein>
    <submittedName>
        <fullName evidence="9">Mono [ADP-ribose] polymerase PARP16</fullName>
    </submittedName>
</protein>
<accession>A0A4Z2JBA3</accession>
<dbReference type="InterPro" id="IPR051838">
    <property type="entry name" value="ARTD_PARP"/>
</dbReference>
<evidence type="ECO:0000256" key="3">
    <source>
        <dbReference type="ARBA" id="ARBA00022695"/>
    </source>
</evidence>
<comment type="similarity">
    <text evidence="6">Belongs to the ARTD/PARP family.</text>
</comment>
<keyword evidence="7" id="KW-0472">Membrane</keyword>
<evidence type="ECO:0000256" key="7">
    <source>
        <dbReference type="SAM" id="Phobius"/>
    </source>
</evidence>
<dbReference type="PANTHER" id="PTHR21328">
    <property type="entry name" value="POLY ADP-RIBOSE POLYMERASE FAMILY, MEMBER PARP"/>
    <property type="match status" value="1"/>
</dbReference>
<evidence type="ECO:0000256" key="5">
    <source>
        <dbReference type="ARBA" id="ARBA00023027"/>
    </source>
</evidence>
<evidence type="ECO:0000313" key="9">
    <source>
        <dbReference type="EMBL" id="TNN87124.1"/>
    </source>
</evidence>
<proteinExistence type="inferred from homology"/>
<feature type="domain" description="PARP16 N-terminal" evidence="8">
    <location>
        <begin position="72"/>
        <end position="150"/>
    </location>
</feature>
<keyword evidence="7" id="KW-1133">Transmembrane helix</keyword>
<organism evidence="9 10">
    <name type="scientific">Liparis tanakae</name>
    <name type="common">Tanaka's snailfish</name>
    <dbReference type="NCBI Taxonomy" id="230148"/>
    <lineage>
        <taxon>Eukaryota</taxon>
        <taxon>Metazoa</taxon>
        <taxon>Chordata</taxon>
        <taxon>Craniata</taxon>
        <taxon>Vertebrata</taxon>
        <taxon>Euteleostomi</taxon>
        <taxon>Actinopterygii</taxon>
        <taxon>Neopterygii</taxon>
        <taxon>Teleostei</taxon>
        <taxon>Neoteleostei</taxon>
        <taxon>Acanthomorphata</taxon>
        <taxon>Eupercaria</taxon>
        <taxon>Perciformes</taxon>
        <taxon>Cottioidei</taxon>
        <taxon>Cottales</taxon>
        <taxon>Liparidae</taxon>
        <taxon>Liparis</taxon>
    </lineage>
</organism>
<dbReference type="Pfam" id="PF18084">
    <property type="entry name" value="ARTD15_N"/>
    <property type="match status" value="1"/>
</dbReference>
<dbReference type="Proteomes" id="UP000314294">
    <property type="component" value="Unassembled WGS sequence"/>
</dbReference>
<keyword evidence="7" id="KW-0812">Transmembrane</keyword>
<evidence type="ECO:0000256" key="4">
    <source>
        <dbReference type="ARBA" id="ARBA00022765"/>
    </source>
</evidence>
<feature type="transmembrane region" description="Helical" evidence="7">
    <location>
        <begin position="172"/>
        <end position="191"/>
    </location>
</feature>
<keyword evidence="2" id="KW-0808">Transferase</keyword>
<evidence type="ECO:0000259" key="8">
    <source>
        <dbReference type="Pfam" id="PF18084"/>
    </source>
</evidence>
<dbReference type="GO" id="GO:0016757">
    <property type="term" value="F:glycosyltransferase activity"/>
    <property type="evidence" value="ECO:0007669"/>
    <property type="project" value="UniProtKB-KW"/>
</dbReference>
<name>A0A4Z2JBA3_9TELE</name>
<keyword evidence="3" id="KW-0548">Nucleotidyltransferase</keyword>
<evidence type="ECO:0000256" key="1">
    <source>
        <dbReference type="ARBA" id="ARBA00022676"/>
    </source>
</evidence>
<evidence type="ECO:0000256" key="2">
    <source>
        <dbReference type="ARBA" id="ARBA00022679"/>
    </source>
</evidence>
<dbReference type="GO" id="GO:0016779">
    <property type="term" value="F:nucleotidyltransferase activity"/>
    <property type="evidence" value="ECO:0007669"/>
    <property type="project" value="UniProtKB-KW"/>
</dbReference>
<dbReference type="InterPro" id="IPR041400">
    <property type="entry name" value="PARP16_N"/>
</dbReference>
<comment type="caution">
    <text evidence="9">The sequence shown here is derived from an EMBL/GenBank/DDBJ whole genome shotgun (WGS) entry which is preliminary data.</text>
</comment>
<evidence type="ECO:0000256" key="6">
    <source>
        <dbReference type="ARBA" id="ARBA00024347"/>
    </source>
</evidence>
<dbReference type="EMBL" id="SRLO01000012">
    <property type="protein sequence ID" value="TNN87124.1"/>
    <property type="molecule type" value="Genomic_DNA"/>
</dbReference>
<keyword evidence="4" id="KW-0013">ADP-ribosylation</keyword>
<dbReference type="OrthoDB" id="19501at2759"/>
<reference evidence="9 10" key="1">
    <citation type="submission" date="2019-03" db="EMBL/GenBank/DDBJ databases">
        <title>First draft genome of Liparis tanakae, snailfish: a comprehensive survey of snailfish specific genes.</title>
        <authorList>
            <person name="Kim W."/>
            <person name="Song I."/>
            <person name="Jeong J.-H."/>
            <person name="Kim D."/>
            <person name="Kim S."/>
            <person name="Ryu S."/>
            <person name="Song J.Y."/>
            <person name="Lee S.K."/>
        </authorList>
    </citation>
    <scope>NUCLEOTIDE SEQUENCE [LARGE SCALE GENOMIC DNA]</scope>
    <source>
        <tissue evidence="9">Muscle</tissue>
    </source>
</reference>
<keyword evidence="5" id="KW-0520">NAD</keyword>
<evidence type="ECO:0000313" key="10">
    <source>
        <dbReference type="Proteomes" id="UP000314294"/>
    </source>
</evidence>
<gene>
    <name evidence="9" type="primary">PARP16</name>
    <name evidence="9" type="ORF">EYF80_002879</name>
</gene>
<sequence length="197" mass="22619">MAMPKLVAPPPPHIHARQPIRFTASVALFTVNITERERMEDDQKKTEDTSLQLLGMQPPLPPEAVRELVCSCLHRDPVAADLRCSLFVASAQNYKRDSLLRPFPPRYISGDNKNFEELLADVQSLPGVRELVRLRPRDGDHHLALTHWILSSKSFAVKTLQKDEVRHDKNRCVFFCYLFFLFTVCLLKYSSMPNFVT</sequence>
<keyword evidence="1" id="KW-0328">Glycosyltransferase</keyword>
<keyword evidence="10" id="KW-1185">Reference proteome</keyword>
<dbReference type="AlphaFoldDB" id="A0A4Z2JBA3"/>